<proteinExistence type="predicted"/>
<reference evidence="1" key="1">
    <citation type="journal article" date="2020" name="BMC Genomics">
        <title>Correction to: Identification and distribution of gene clusters required for synthesis of sphingolipid metabolism inhibitors in diverse species of the filamentous fungus Fusarium.</title>
        <authorList>
            <person name="Kim H.S."/>
            <person name="Lohmar J.M."/>
            <person name="Busman M."/>
            <person name="Brown D.W."/>
            <person name="Naumann T.A."/>
            <person name="Divon H.H."/>
            <person name="Lysoe E."/>
            <person name="Uhlig S."/>
            <person name="Proctor R.H."/>
        </authorList>
    </citation>
    <scope>NUCLEOTIDE SEQUENCE</scope>
    <source>
        <strain evidence="1">NRRL 45417</strain>
    </source>
</reference>
<evidence type="ECO:0000313" key="2">
    <source>
        <dbReference type="Proteomes" id="UP000604273"/>
    </source>
</evidence>
<keyword evidence="2" id="KW-1185">Reference proteome</keyword>
<organism evidence="1 2">
    <name type="scientific">Fusarium gaditjirri</name>
    <dbReference type="NCBI Taxonomy" id="282569"/>
    <lineage>
        <taxon>Eukaryota</taxon>
        <taxon>Fungi</taxon>
        <taxon>Dikarya</taxon>
        <taxon>Ascomycota</taxon>
        <taxon>Pezizomycotina</taxon>
        <taxon>Sordariomycetes</taxon>
        <taxon>Hypocreomycetidae</taxon>
        <taxon>Hypocreales</taxon>
        <taxon>Nectriaceae</taxon>
        <taxon>Fusarium</taxon>
        <taxon>Fusarium nisikadoi species complex</taxon>
    </lineage>
</organism>
<dbReference type="EMBL" id="JABFAI010000053">
    <property type="protein sequence ID" value="KAF4958267.1"/>
    <property type="molecule type" value="Genomic_DNA"/>
</dbReference>
<sequence length="85" mass="9638">MGPPHFDVELELPRGHKIAWPKDMAAADRHWRGCRWAVENYGAPDGYASAPVRVFEGSEEDAIKEVYNVRNVRTFGNLVLKNSLK</sequence>
<dbReference type="OrthoDB" id="10257049at2759"/>
<comment type="caution">
    <text evidence="1">The sequence shown here is derived from an EMBL/GenBank/DDBJ whole genome shotgun (WGS) entry which is preliminary data.</text>
</comment>
<dbReference type="AlphaFoldDB" id="A0A8H4THZ8"/>
<evidence type="ECO:0000313" key="1">
    <source>
        <dbReference type="EMBL" id="KAF4958267.1"/>
    </source>
</evidence>
<dbReference type="Proteomes" id="UP000604273">
    <property type="component" value="Unassembled WGS sequence"/>
</dbReference>
<gene>
    <name evidence="1" type="ORF">FGADI_2433</name>
</gene>
<protein>
    <submittedName>
        <fullName evidence="1">Uncharacterized protein</fullName>
    </submittedName>
</protein>
<reference evidence="1" key="2">
    <citation type="submission" date="2020-05" db="EMBL/GenBank/DDBJ databases">
        <authorList>
            <person name="Kim H.-S."/>
            <person name="Proctor R.H."/>
            <person name="Brown D.W."/>
        </authorList>
    </citation>
    <scope>NUCLEOTIDE SEQUENCE</scope>
    <source>
        <strain evidence="1">NRRL 45417</strain>
    </source>
</reference>
<accession>A0A8H4THZ8</accession>
<name>A0A8H4THZ8_9HYPO</name>